<dbReference type="GeneID" id="23679246"/>
<gene>
    <name evidence="1" type="primary">ORF87</name>
</gene>
<organism evidence="1 2">
    <name type="scientific">Pseudomonas phage vB_PaeM_PAO1_Ab27</name>
    <dbReference type="NCBI Taxonomy" id="1548907"/>
    <lineage>
        <taxon>Viruses</taxon>
        <taxon>Duplodnaviria</taxon>
        <taxon>Heunggongvirae</taxon>
        <taxon>Uroviricota</taxon>
        <taxon>Caudoviricetes</taxon>
        <taxon>Lindbergviridae</taxon>
        <taxon>Pbunavirus</taxon>
        <taxon>Pbunavirus LS1</taxon>
    </lineage>
</organism>
<dbReference type="RefSeq" id="YP_009124390.1">
    <property type="nucleotide sequence ID" value="NC_026586.1"/>
</dbReference>
<sequence length="140" mass="15971">MAEHIFTHEGTVVFEGRSRTVKLRRGNHHWVDFDRHRYSPQDGRAASQAIKGAVLVLSTVRWLPGAKEAAEQAKAFPYKGRVHALGAAWHYVLLRRTKNFYVDPQGRKYRRDTGWSVDGVLKLSLDSIKPSVGERKYVSI</sequence>
<dbReference type="EMBL" id="LN610579">
    <property type="protein sequence ID" value="CEF89873.1"/>
    <property type="molecule type" value="Genomic_DNA"/>
</dbReference>
<reference evidence="1 2" key="1">
    <citation type="journal article" date="2015" name="PLoS ONE">
        <title>Investigation of a Large Collection of Pseudomonas aeruginosa Bacteriophages Collected from a Single Environmental Source in Abidjan, Cote d'Ivoire.</title>
        <authorList>
            <person name="Essoh C."/>
            <person name="Latino L."/>
            <person name="Midoux C."/>
            <person name="Blouin Y."/>
            <person name="Loukou G."/>
            <person name="Nguetta S.P."/>
            <person name="Lathro S."/>
            <person name="Cablanmian A."/>
            <person name="Kouassi A.K."/>
            <person name="Vergnaud G."/>
            <person name="Pourcel C."/>
        </authorList>
    </citation>
    <scope>NUCLEOTIDE SEQUENCE [LARGE SCALE GENOMIC DNA]</scope>
    <source>
        <strain evidence="1">Ab27</strain>
    </source>
</reference>
<evidence type="ECO:0000313" key="2">
    <source>
        <dbReference type="Proteomes" id="UP000030228"/>
    </source>
</evidence>
<protein>
    <submittedName>
        <fullName evidence="1">Uncharacterized protein</fullName>
    </submittedName>
</protein>
<dbReference type="KEGG" id="vg:23679246"/>
<accession>A0A0A1IUV9</accession>
<evidence type="ECO:0000313" key="1">
    <source>
        <dbReference type="EMBL" id="CEF89873.1"/>
    </source>
</evidence>
<name>A0A0A1IUV9_9CAUD</name>
<dbReference type="Proteomes" id="UP000030228">
    <property type="component" value="Genome"/>
</dbReference>
<proteinExistence type="predicted"/>